<evidence type="ECO:0000256" key="13">
    <source>
        <dbReference type="ARBA" id="ARBA00023136"/>
    </source>
</evidence>
<accession>A0A511ZGX4</accession>
<comment type="catalytic activity">
    <reaction evidence="1">
        <text>ATP + protein L-histidine = ADP + protein N-phospho-L-histidine.</text>
        <dbReference type="EC" id="2.7.13.3"/>
    </reaction>
</comment>
<dbReference type="RefSeq" id="WP_147209733.1">
    <property type="nucleotide sequence ID" value="NZ_BJYM01000005.1"/>
</dbReference>
<keyword evidence="19" id="KW-1185">Reference proteome</keyword>
<dbReference type="GO" id="GO:0005524">
    <property type="term" value="F:ATP binding"/>
    <property type="evidence" value="ECO:0007669"/>
    <property type="project" value="UniProtKB-KW"/>
</dbReference>
<keyword evidence="5" id="KW-0597">Phosphoprotein</keyword>
<dbReference type="Gene3D" id="6.10.340.10">
    <property type="match status" value="1"/>
</dbReference>
<dbReference type="PANTHER" id="PTHR24421:SF10">
    <property type="entry name" value="NITRATE_NITRITE SENSOR PROTEIN NARQ"/>
    <property type="match status" value="1"/>
</dbReference>
<feature type="transmembrane region" description="Helical" evidence="15">
    <location>
        <begin position="12"/>
        <end position="30"/>
    </location>
</feature>
<dbReference type="GO" id="GO:0046983">
    <property type="term" value="F:protein dimerization activity"/>
    <property type="evidence" value="ECO:0007669"/>
    <property type="project" value="InterPro"/>
</dbReference>
<evidence type="ECO:0000256" key="7">
    <source>
        <dbReference type="ARBA" id="ARBA00022692"/>
    </source>
</evidence>
<dbReference type="Pfam" id="PF02518">
    <property type="entry name" value="HATPase_c"/>
    <property type="match status" value="1"/>
</dbReference>
<dbReference type="InterPro" id="IPR003660">
    <property type="entry name" value="HAMP_dom"/>
</dbReference>
<name>A0A511ZGX4_9BACI</name>
<evidence type="ECO:0000259" key="16">
    <source>
        <dbReference type="PROSITE" id="PS50109"/>
    </source>
</evidence>
<feature type="domain" description="HAMP" evidence="17">
    <location>
        <begin position="186"/>
        <end position="238"/>
    </location>
</feature>
<evidence type="ECO:0000259" key="17">
    <source>
        <dbReference type="PROSITE" id="PS50885"/>
    </source>
</evidence>
<evidence type="ECO:0000313" key="18">
    <source>
        <dbReference type="EMBL" id="GEN86697.1"/>
    </source>
</evidence>
<dbReference type="InterPro" id="IPR003594">
    <property type="entry name" value="HATPase_dom"/>
</dbReference>
<dbReference type="PROSITE" id="PS50109">
    <property type="entry name" value="HIS_KIN"/>
    <property type="match status" value="1"/>
</dbReference>
<protein>
    <recommendedName>
        <fullName evidence="3">histidine kinase</fullName>
        <ecNumber evidence="3">2.7.13.3</ecNumber>
    </recommendedName>
</protein>
<evidence type="ECO:0000256" key="8">
    <source>
        <dbReference type="ARBA" id="ARBA00022741"/>
    </source>
</evidence>
<dbReference type="CDD" id="cd16917">
    <property type="entry name" value="HATPase_UhpB-NarQ-NarX-like"/>
    <property type="match status" value="1"/>
</dbReference>
<keyword evidence="7 15" id="KW-0812">Transmembrane</keyword>
<keyword evidence="12" id="KW-0902">Two-component regulatory system</keyword>
<evidence type="ECO:0000256" key="1">
    <source>
        <dbReference type="ARBA" id="ARBA00000085"/>
    </source>
</evidence>
<evidence type="ECO:0000256" key="14">
    <source>
        <dbReference type="SAM" id="Coils"/>
    </source>
</evidence>
<feature type="transmembrane region" description="Helical" evidence="15">
    <location>
        <begin position="166"/>
        <end position="184"/>
    </location>
</feature>
<evidence type="ECO:0000256" key="6">
    <source>
        <dbReference type="ARBA" id="ARBA00022679"/>
    </source>
</evidence>
<dbReference type="InterPro" id="IPR005467">
    <property type="entry name" value="His_kinase_dom"/>
</dbReference>
<dbReference type="SUPFAM" id="SSF103190">
    <property type="entry name" value="Sensory domain-like"/>
    <property type="match status" value="1"/>
</dbReference>
<evidence type="ECO:0000256" key="11">
    <source>
        <dbReference type="ARBA" id="ARBA00022989"/>
    </source>
</evidence>
<dbReference type="GO" id="GO:0005886">
    <property type="term" value="C:plasma membrane"/>
    <property type="evidence" value="ECO:0007669"/>
    <property type="project" value="UniProtKB-SubCell"/>
</dbReference>
<sequence>MIKLNIRQKIFITILASLFSLAILLGWIIWDSLTNMMREDLINRGNNIAVHISETSSDYILFDDNYAVHQLITETYELNEDVRYIMVLDSNSAVYEHTFSDSLPKGIISAHSDYNENTSNAKTISSDEGAIQDIIVPIEDSEVGYVRVGMSEKQANQYIFSKMTELLIVTLIVALFATGVAYFISRRITSPIQRLVDVASGISAGDLSLRVKSIKNDEVGELASTFNAMADNLINSNNQIDTLLKQLQEKEKLRSKLILQLLSVQEDERRRISRELHDETSQALTSLMVTMRVLANEAKDEEQQQLLFTSRDIAADILRQIRDLAVDLRPPILDNMGVVSAIKKYIKDFKEKYDVDVSFYTSVTEITDLDENVALAIYRIVQESLNNVIKHTEATRIKVGLILEDNNIKLTVSDNGQGIKEADFMKAQAQNRIGIHGMKERVEVQNGSFTILTNQLGGTKIIVSLPLIQKGRLS</sequence>
<dbReference type="PANTHER" id="PTHR24421">
    <property type="entry name" value="NITRATE/NITRITE SENSOR PROTEIN NARX-RELATED"/>
    <property type="match status" value="1"/>
</dbReference>
<keyword evidence="10" id="KW-0067">ATP-binding</keyword>
<evidence type="ECO:0000256" key="3">
    <source>
        <dbReference type="ARBA" id="ARBA00012438"/>
    </source>
</evidence>
<keyword evidence="9 18" id="KW-0418">Kinase</keyword>
<keyword evidence="13 15" id="KW-0472">Membrane</keyword>
<comment type="caution">
    <text evidence="18">The sequence shown here is derived from an EMBL/GenBank/DDBJ whole genome shotgun (WGS) entry which is preliminary data.</text>
</comment>
<dbReference type="InterPro" id="IPR029151">
    <property type="entry name" value="Sensor-like_sf"/>
</dbReference>
<dbReference type="Gene3D" id="3.30.565.10">
    <property type="entry name" value="Histidine kinase-like ATPase, C-terminal domain"/>
    <property type="match status" value="1"/>
</dbReference>
<dbReference type="AlphaFoldDB" id="A0A511ZGX4"/>
<keyword evidence="11 15" id="KW-1133">Transmembrane helix</keyword>
<dbReference type="SUPFAM" id="SSF55874">
    <property type="entry name" value="ATPase domain of HSP90 chaperone/DNA topoisomerase II/histidine kinase"/>
    <property type="match status" value="1"/>
</dbReference>
<dbReference type="SMART" id="SM00387">
    <property type="entry name" value="HATPase_c"/>
    <property type="match status" value="1"/>
</dbReference>
<dbReference type="GO" id="GO:0000155">
    <property type="term" value="F:phosphorelay sensor kinase activity"/>
    <property type="evidence" value="ECO:0007669"/>
    <property type="project" value="InterPro"/>
</dbReference>
<gene>
    <name evidence="18" type="ORF">OSO01_14360</name>
</gene>
<dbReference type="CDD" id="cd06225">
    <property type="entry name" value="HAMP"/>
    <property type="match status" value="1"/>
</dbReference>
<dbReference type="EMBL" id="BJYM01000005">
    <property type="protein sequence ID" value="GEN86697.1"/>
    <property type="molecule type" value="Genomic_DNA"/>
</dbReference>
<evidence type="ECO:0000313" key="19">
    <source>
        <dbReference type="Proteomes" id="UP000321558"/>
    </source>
</evidence>
<dbReference type="Pfam" id="PF17203">
    <property type="entry name" value="sCache_3_2"/>
    <property type="match status" value="1"/>
</dbReference>
<dbReference type="SMART" id="SM00304">
    <property type="entry name" value="HAMP"/>
    <property type="match status" value="1"/>
</dbReference>
<reference evidence="18 19" key="1">
    <citation type="submission" date="2019-07" db="EMBL/GenBank/DDBJ databases">
        <title>Whole genome shotgun sequence of Oceanobacillus sojae NBRC 105379.</title>
        <authorList>
            <person name="Hosoyama A."/>
            <person name="Uohara A."/>
            <person name="Ohji S."/>
            <person name="Ichikawa N."/>
        </authorList>
    </citation>
    <scope>NUCLEOTIDE SEQUENCE [LARGE SCALE GENOMIC DNA]</scope>
    <source>
        <strain evidence="18 19">NBRC 105379</strain>
    </source>
</reference>
<dbReference type="InterPro" id="IPR050482">
    <property type="entry name" value="Sensor_HK_TwoCompSys"/>
</dbReference>
<dbReference type="InterPro" id="IPR011712">
    <property type="entry name" value="Sig_transdc_His_kin_sub3_dim/P"/>
</dbReference>
<dbReference type="Pfam" id="PF00672">
    <property type="entry name" value="HAMP"/>
    <property type="match status" value="1"/>
</dbReference>
<evidence type="ECO:0000256" key="5">
    <source>
        <dbReference type="ARBA" id="ARBA00022553"/>
    </source>
</evidence>
<dbReference type="Proteomes" id="UP000321558">
    <property type="component" value="Unassembled WGS sequence"/>
</dbReference>
<evidence type="ECO:0000256" key="4">
    <source>
        <dbReference type="ARBA" id="ARBA00022475"/>
    </source>
</evidence>
<evidence type="ECO:0000256" key="10">
    <source>
        <dbReference type="ARBA" id="ARBA00022840"/>
    </source>
</evidence>
<keyword evidence="6" id="KW-0808">Transferase</keyword>
<dbReference type="PROSITE" id="PS50885">
    <property type="entry name" value="HAMP"/>
    <property type="match status" value="1"/>
</dbReference>
<evidence type="ECO:0000256" key="9">
    <source>
        <dbReference type="ARBA" id="ARBA00022777"/>
    </source>
</evidence>
<feature type="coiled-coil region" evidence="14">
    <location>
        <begin position="230"/>
        <end position="260"/>
    </location>
</feature>
<dbReference type="InterPro" id="IPR033463">
    <property type="entry name" value="sCache_3"/>
</dbReference>
<dbReference type="Gene3D" id="1.20.5.1930">
    <property type="match status" value="1"/>
</dbReference>
<dbReference type="EC" id="2.7.13.3" evidence="3"/>
<dbReference type="OrthoDB" id="9760839at2"/>
<dbReference type="InterPro" id="IPR036890">
    <property type="entry name" value="HATPase_C_sf"/>
</dbReference>
<feature type="domain" description="Histidine kinase" evidence="16">
    <location>
        <begin position="275"/>
        <end position="469"/>
    </location>
</feature>
<keyword evidence="14" id="KW-0175">Coiled coil</keyword>
<evidence type="ECO:0000256" key="15">
    <source>
        <dbReference type="SAM" id="Phobius"/>
    </source>
</evidence>
<dbReference type="SUPFAM" id="SSF158472">
    <property type="entry name" value="HAMP domain-like"/>
    <property type="match status" value="1"/>
</dbReference>
<keyword evidence="4" id="KW-1003">Cell membrane</keyword>
<organism evidence="18 19">
    <name type="scientific">Oceanobacillus sojae</name>
    <dbReference type="NCBI Taxonomy" id="582851"/>
    <lineage>
        <taxon>Bacteria</taxon>
        <taxon>Bacillati</taxon>
        <taxon>Bacillota</taxon>
        <taxon>Bacilli</taxon>
        <taxon>Bacillales</taxon>
        <taxon>Bacillaceae</taxon>
        <taxon>Oceanobacillus</taxon>
    </lineage>
</organism>
<dbReference type="Pfam" id="PF07730">
    <property type="entry name" value="HisKA_3"/>
    <property type="match status" value="1"/>
</dbReference>
<evidence type="ECO:0000256" key="12">
    <source>
        <dbReference type="ARBA" id="ARBA00023012"/>
    </source>
</evidence>
<comment type="subcellular location">
    <subcellularLocation>
        <location evidence="2">Cell membrane</location>
        <topology evidence="2">Multi-pass membrane protein</topology>
    </subcellularLocation>
</comment>
<evidence type="ECO:0000256" key="2">
    <source>
        <dbReference type="ARBA" id="ARBA00004651"/>
    </source>
</evidence>
<keyword evidence="8" id="KW-0547">Nucleotide-binding</keyword>
<proteinExistence type="predicted"/>